<dbReference type="FunFam" id="3.40.30.10:FF:000003">
    <property type="entry name" value="Peroxiredoxin 1"/>
    <property type="match status" value="1"/>
</dbReference>
<evidence type="ECO:0000256" key="7">
    <source>
        <dbReference type="ARBA" id="ARBA00023284"/>
    </source>
</evidence>
<evidence type="ECO:0000256" key="6">
    <source>
        <dbReference type="ARBA" id="ARBA00023157"/>
    </source>
</evidence>
<dbReference type="InterPro" id="IPR036249">
    <property type="entry name" value="Thioredoxin-like_sf"/>
</dbReference>
<evidence type="ECO:0000256" key="10">
    <source>
        <dbReference type="PIRSR" id="PIRSR000239-1"/>
    </source>
</evidence>
<keyword evidence="7 9" id="KW-0676">Redox-active center</keyword>
<comment type="function">
    <text evidence="9">Thiol-specific peroxidase that catalyzes the reduction of hydrogen peroxide and organic hydroperoxides to water and alcohols, respectively.</text>
</comment>
<reference evidence="13" key="3">
    <citation type="submission" date="2018-08" db="EMBL/GenBank/DDBJ databases">
        <title>Leveraging single-cell genomics to expand the Fungal Tree of Life.</title>
        <authorList>
            <consortium name="DOE Joint Genome Institute"/>
            <person name="Ahrendt S.R."/>
            <person name="Quandt C.A."/>
            <person name="Ciobanu D."/>
            <person name="Clum A."/>
            <person name="Salamov A."/>
            <person name="Andreopoulos B."/>
            <person name="Cheng J.-F."/>
            <person name="Woyke T."/>
            <person name="Pelin A."/>
            <person name="Henrissat B."/>
            <person name="Reynolds N."/>
            <person name="Benny G.L."/>
            <person name="Smith M.E."/>
            <person name="James T.Y."/>
            <person name="Grigoriev I.V."/>
        </authorList>
    </citation>
    <scope>NUCLEOTIDE SEQUENCE</scope>
    <source>
        <strain evidence="13">CSF55</strain>
    </source>
</reference>
<dbReference type="SUPFAM" id="SSF52833">
    <property type="entry name" value="Thioredoxin-like"/>
    <property type="match status" value="1"/>
</dbReference>
<dbReference type="GO" id="GO:0006979">
    <property type="term" value="P:response to oxidative stress"/>
    <property type="evidence" value="ECO:0007669"/>
    <property type="project" value="TreeGrafter"/>
</dbReference>
<dbReference type="GO" id="GO:0033554">
    <property type="term" value="P:cellular response to stress"/>
    <property type="evidence" value="ECO:0007669"/>
    <property type="project" value="TreeGrafter"/>
</dbReference>
<dbReference type="EMBL" id="ML005008">
    <property type="protein sequence ID" value="RKP20911.1"/>
    <property type="molecule type" value="Genomic_DNA"/>
</dbReference>
<keyword evidence="14" id="KW-1185">Reference proteome</keyword>
<sequence>MTVETNNHVPCLIQRPAPTWSLQAVHNGEIKQIASSDYAGKDILLLFYPADFTFVCPTEIIAFSDRAAEFSELGCQVIAVSCDSAYSHLNWTMIPREKGGLGEMNIPILADFNKSLSKKFGVLLEDEGLPIRGLFIIDKKGILRHATLNDLPIGRSVDEALRTLKAIHFADEHGEVCPVNWTPGKKGMKPTLEGVKEYFNSKK</sequence>
<dbReference type="STRING" id="988480.A0A075B1R0"/>
<dbReference type="PROSITE" id="PS51352">
    <property type="entry name" value="THIOREDOXIN_2"/>
    <property type="match status" value="1"/>
</dbReference>
<evidence type="ECO:0000256" key="1">
    <source>
        <dbReference type="ARBA" id="ARBA00009796"/>
    </source>
</evidence>
<dbReference type="PANTHER" id="PTHR10681:SF128">
    <property type="entry name" value="THIOREDOXIN-DEPENDENT PEROXIDE REDUCTASE, MITOCHONDRIAL"/>
    <property type="match status" value="1"/>
</dbReference>
<dbReference type="Gene3D" id="3.40.30.10">
    <property type="entry name" value="Glutaredoxin"/>
    <property type="match status" value="1"/>
</dbReference>
<keyword evidence="3 9" id="KW-0575">Peroxidase</keyword>
<dbReference type="Pfam" id="PF00578">
    <property type="entry name" value="AhpC-TSA"/>
    <property type="match status" value="1"/>
</dbReference>
<dbReference type="Pfam" id="PF10417">
    <property type="entry name" value="1-cysPrx_C"/>
    <property type="match status" value="1"/>
</dbReference>
<evidence type="ECO:0000259" key="11">
    <source>
        <dbReference type="PROSITE" id="PS51352"/>
    </source>
</evidence>
<name>A0A075B1R0_ROZAC</name>
<dbReference type="PIRSF" id="PIRSF000239">
    <property type="entry name" value="AHPC"/>
    <property type="match status" value="1"/>
</dbReference>
<dbReference type="GO" id="GO:0045454">
    <property type="term" value="P:cell redox homeostasis"/>
    <property type="evidence" value="ECO:0007669"/>
    <property type="project" value="TreeGrafter"/>
</dbReference>
<dbReference type="InterPro" id="IPR019479">
    <property type="entry name" value="Peroxiredoxin_C"/>
</dbReference>
<evidence type="ECO:0000256" key="5">
    <source>
        <dbReference type="ARBA" id="ARBA00023002"/>
    </source>
</evidence>
<keyword evidence="6" id="KW-1015">Disulfide bond</keyword>
<comment type="similarity">
    <text evidence="1">Belongs to the peroxiredoxin family. AhpC/Prx1 subfamily.</text>
</comment>
<accession>A0A075B1R0</accession>
<proteinExistence type="inferred from homology"/>
<dbReference type="Proteomes" id="UP000030755">
    <property type="component" value="Unassembled WGS sequence"/>
</dbReference>
<evidence type="ECO:0000313" key="13">
    <source>
        <dbReference type="EMBL" id="RKP20911.1"/>
    </source>
</evidence>
<reference evidence="15" key="2">
    <citation type="journal article" date="2018" name="Nat. Microbiol.">
        <title>Leveraging single-cell genomics to expand the fungal tree of life.</title>
        <authorList>
            <person name="Ahrendt S.R."/>
            <person name="Quandt C.A."/>
            <person name="Ciobanu D."/>
            <person name="Clum A."/>
            <person name="Salamov A."/>
            <person name="Andreopoulos B."/>
            <person name="Cheng J.F."/>
            <person name="Woyke T."/>
            <person name="Pelin A."/>
            <person name="Henrissat B."/>
            <person name="Reynolds N.K."/>
            <person name="Benny G.L."/>
            <person name="Smith M.E."/>
            <person name="James T.Y."/>
            <person name="Grigoriev I.V."/>
        </authorList>
    </citation>
    <scope>NUCLEOTIDE SEQUENCE [LARGE SCALE GENOMIC DNA]</scope>
    <source>
        <strain evidence="15">CSF55</strain>
    </source>
</reference>
<gene>
    <name evidence="12" type="ORF">O9G_002037</name>
    <name evidence="13" type="ORF">ROZALSC1DRAFT_27643</name>
</gene>
<evidence type="ECO:0000313" key="15">
    <source>
        <dbReference type="Proteomes" id="UP000281549"/>
    </source>
</evidence>
<dbReference type="OrthoDB" id="185659at2759"/>
<evidence type="ECO:0000313" key="14">
    <source>
        <dbReference type="Proteomes" id="UP000030755"/>
    </source>
</evidence>
<dbReference type="HOGENOM" id="CLU_042529_21_1_1"/>
<evidence type="ECO:0000256" key="3">
    <source>
        <dbReference type="ARBA" id="ARBA00022559"/>
    </source>
</evidence>
<dbReference type="InterPro" id="IPR024706">
    <property type="entry name" value="Peroxiredoxin_AhpC-typ"/>
</dbReference>
<evidence type="ECO:0000256" key="8">
    <source>
        <dbReference type="ARBA" id="ARBA00049091"/>
    </source>
</evidence>
<dbReference type="InterPro" id="IPR013766">
    <property type="entry name" value="Thioredoxin_domain"/>
</dbReference>
<dbReference type="GO" id="GO:0008379">
    <property type="term" value="F:thioredoxin peroxidase activity"/>
    <property type="evidence" value="ECO:0007669"/>
    <property type="project" value="TreeGrafter"/>
</dbReference>
<dbReference type="CDD" id="cd03015">
    <property type="entry name" value="PRX_Typ2cys"/>
    <property type="match status" value="1"/>
</dbReference>
<evidence type="ECO:0000256" key="2">
    <source>
        <dbReference type="ARBA" id="ARBA00013017"/>
    </source>
</evidence>
<protein>
    <recommendedName>
        <fullName evidence="2">thioredoxin-dependent peroxiredoxin</fullName>
        <ecNumber evidence="2">1.11.1.24</ecNumber>
    </recommendedName>
</protein>
<evidence type="ECO:0000313" key="12">
    <source>
        <dbReference type="EMBL" id="EPZ34906.1"/>
    </source>
</evidence>
<dbReference type="GO" id="GO:0005829">
    <property type="term" value="C:cytosol"/>
    <property type="evidence" value="ECO:0007669"/>
    <property type="project" value="TreeGrafter"/>
</dbReference>
<keyword evidence="4 9" id="KW-0049">Antioxidant</keyword>
<reference evidence="12 14" key="1">
    <citation type="journal article" date="2013" name="Curr. Biol.">
        <title>Shared signatures of parasitism and phylogenomics unite Cryptomycota and microsporidia.</title>
        <authorList>
            <person name="James T.Y."/>
            <person name="Pelin A."/>
            <person name="Bonen L."/>
            <person name="Ahrendt S."/>
            <person name="Sain D."/>
            <person name="Corradi N."/>
            <person name="Stajich J.E."/>
        </authorList>
    </citation>
    <scope>NUCLEOTIDE SEQUENCE [LARGE SCALE GENOMIC DNA]</scope>
    <source>
        <strain evidence="12">CSF55</strain>
        <strain evidence="12">CSF55</strain>
    </source>
</reference>
<dbReference type="EC" id="1.11.1.24" evidence="2"/>
<comment type="catalytic activity">
    <reaction evidence="8">
        <text>a hydroperoxide + [thioredoxin]-dithiol = an alcohol + [thioredoxin]-disulfide + H2O</text>
        <dbReference type="Rhea" id="RHEA:62620"/>
        <dbReference type="Rhea" id="RHEA-COMP:10698"/>
        <dbReference type="Rhea" id="RHEA-COMP:10700"/>
        <dbReference type="ChEBI" id="CHEBI:15377"/>
        <dbReference type="ChEBI" id="CHEBI:29950"/>
        <dbReference type="ChEBI" id="CHEBI:30879"/>
        <dbReference type="ChEBI" id="CHEBI:35924"/>
        <dbReference type="ChEBI" id="CHEBI:50058"/>
        <dbReference type="EC" id="1.11.1.24"/>
    </reaction>
</comment>
<dbReference type="Proteomes" id="UP000281549">
    <property type="component" value="Unassembled WGS sequence"/>
</dbReference>
<organism evidence="12 14">
    <name type="scientific">Rozella allomycis (strain CSF55)</name>
    <dbReference type="NCBI Taxonomy" id="988480"/>
    <lineage>
        <taxon>Eukaryota</taxon>
        <taxon>Fungi</taxon>
        <taxon>Fungi incertae sedis</taxon>
        <taxon>Cryptomycota</taxon>
        <taxon>Cryptomycota incertae sedis</taxon>
        <taxon>Rozella</taxon>
    </lineage>
</organism>
<dbReference type="InterPro" id="IPR000866">
    <property type="entry name" value="AhpC/TSA"/>
</dbReference>
<feature type="domain" description="Thioredoxin" evidence="11">
    <location>
        <begin position="11"/>
        <end position="169"/>
    </location>
</feature>
<keyword evidence="5 9" id="KW-0560">Oxidoreductase</keyword>
<dbReference type="PANTHER" id="PTHR10681">
    <property type="entry name" value="THIOREDOXIN PEROXIDASE"/>
    <property type="match status" value="1"/>
</dbReference>
<dbReference type="EMBL" id="KE560904">
    <property type="protein sequence ID" value="EPZ34906.1"/>
    <property type="molecule type" value="Genomic_DNA"/>
</dbReference>
<dbReference type="GO" id="GO:0042744">
    <property type="term" value="P:hydrogen peroxide catabolic process"/>
    <property type="evidence" value="ECO:0007669"/>
    <property type="project" value="TreeGrafter"/>
</dbReference>
<dbReference type="InterPro" id="IPR050217">
    <property type="entry name" value="Peroxiredoxin"/>
</dbReference>
<evidence type="ECO:0000256" key="9">
    <source>
        <dbReference type="PIRNR" id="PIRNR000239"/>
    </source>
</evidence>
<dbReference type="OMA" id="KDSKQYF"/>
<dbReference type="AlphaFoldDB" id="A0A075B1R0"/>
<evidence type="ECO:0000256" key="4">
    <source>
        <dbReference type="ARBA" id="ARBA00022862"/>
    </source>
</evidence>
<feature type="active site" description="Cysteine sulfenic acid (-SOH) intermediate; for peroxidase activity" evidence="10">
    <location>
        <position position="56"/>
    </location>
</feature>